<evidence type="ECO:0000256" key="1">
    <source>
        <dbReference type="SAM" id="Phobius"/>
    </source>
</evidence>
<dbReference type="RefSeq" id="WP_342758175.1">
    <property type="nucleotide sequence ID" value="NZ_CP146256.1"/>
</dbReference>
<keyword evidence="4" id="KW-1185">Reference proteome</keyword>
<keyword evidence="1" id="KW-1133">Transmembrane helix</keyword>
<keyword evidence="1" id="KW-0472">Membrane</keyword>
<dbReference type="Pfam" id="PF08486">
    <property type="entry name" value="SpoIID"/>
    <property type="match status" value="1"/>
</dbReference>
<dbReference type="NCBIfam" id="TIGR02669">
    <property type="entry name" value="SpoIID_LytB"/>
    <property type="match status" value="1"/>
</dbReference>
<gene>
    <name evidence="3" type="ORF">V6984_02150</name>
</gene>
<dbReference type="InterPro" id="IPR013693">
    <property type="entry name" value="SpoIID/LytB_N"/>
</dbReference>
<feature type="transmembrane region" description="Helical" evidence="1">
    <location>
        <begin position="25"/>
        <end position="44"/>
    </location>
</feature>
<protein>
    <submittedName>
        <fullName evidence="3">SpoIID/LytB domain-containing protein</fullName>
    </submittedName>
</protein>
<sequence>MKKYRIAERIIENKRIVSTPDYRDMGAVLLFVFLFPYIVAFFFGNVSTEYEETQESTSFIVCNTTLAGTEKMPLETYLACRLPATIDTSCEPETLKAQAVILRTELMKAYRDGLEQEGDTPVNSKEQDGKKYIYVESVVAMTDGEEYEKCRAAVNSTKGMYMTYKEKPIKAPYFALSAGMTRNGNEVLKSTEYPYLKSVMCERDFTADEYVQTVRINETAFFLRLQEVYPEIVWEEGKELTDILRIDRDRANYVTKIEAGNFSMSGETFRSIFSLNSSCFTVELENNAIINDTVVIKVKGVGHGLGFCQYAANEAAKKGSDFVDILNYFFTDIVIEKTE</sequence>
<reference evidence="3 4" key="1">
    <citation type="submission" date="2024-02" db="EMBL/GenBank/DDBJ databases">
        <title>Bacterial strain from lacustrine sediment.</title>
        <authorList>
            <person name="Petit C."/>
            <person name="Fadhlaoui K."/>
        </authorList>
    </citation>
    <scope>NUCLEOTIDE SEQUENCE [LARGE SCALE GENOMIC DNA]</scope>
    <source>
        <strain evidence="3 4">IPX-CK</strain>
    </source>
</reference>
<evidence type="ECO:0000259" key="2">
    <source>
        <dbReference type="Pfam" id="PF08486"/>
    </source>
</evidence>
<proteinExistence type="predicted"/>
<dbReference type="Proteomes" id="UP001451571">
    <property type="component" value="Chromosome"/>
</dbReference>
<accession>A0ABZ3EWK6</accession>
<name>A0ABZ3EWK6_9FIRM</name>
<dbReference type="InterPro" id="IPR013486">
    <property type="entry name" value="SpoIID/LytB"/>
</dbReference>
<evidence type="ECO:0000313" key="3">
    <source>
        <dbReference type="EMBL" id="XAH74586.1"/>
    </source>
</evidence>
<dbReference type="EMBL" id="CP146256">
    <property type="protein sequence ID" value="XAH74586.1"/>
    <property type="molecule type" value="Genomic_DNA"/>
</dbReference>
<feature type="domain" description="Sporulation stage II protein D amidase enhancer LytB N-terminal" evidence="2">
    <location>
        <begin position="65"/>
        <end position="164"/>
    </location>
</feature>
<evidence type="ECO:0000313" key="4">
    <source>
        <dbReference type="Proteomes" id="UP001451571"/>
    </source>
</evidence>
<organism evidence="3 4">
    <name type="scientific">Kineothrix sedimenti</name>
    <dbReference type="NCBI Taxonomy" id="3123317"/>
    <lineage>
        <taxon>Bacteria</taxon>
        <taxon>Bacillati</taxon>
        <taxon>Bacillota</taxon>
        <taxon>Clostridia</taxon>
        <taxon>Lachnospirales</taxon>
        <taxon>Lachnospiraceae</taxon>
        <taxon>Kineothrix</taxon>
    </lineage>
</organism>
<keyword evidence="1" id="KW-0812">Transmembrane</keyword>